<keyword evidence="2" id="KW-0813">Transport</keyword>
<keyword evidence="2" id="KW-0653">Protein transport</keyword>
<comment type="caution">
    <text evidence="5">The sequence shown here is derived from an EMBL/GenBank/DDBJ whole genome shotgun (WGS) entry which is preliminary data.</text>
</comment>
<dbReference type="PIRSF" id="PIRSF007949">
    <property type="entry name" value="VPS16"/>
    <property type="match status" value="1"/>
</dbReference>
<protein>
    <recommendedName>
        <fullName evidence="2">Probable vacuolar protein sorting-associated protein 16 homolog</fullName>
    </recommendedName>
</protein>
<comment type="function">
    <text evidence="2">Essential for vacuolar protein sorting. Required for vacuole biogenesis, stability and to maintain vacuole morphology.</text>
</comment>
<dbReference type="InterPro" id="IPR006926">
    <property type="entry name" value="Vps16_N"/>
</dbReference>
<dbReference type="AlphaFoldDB" id="A0A439D0F7"/>
<dbReference type="GO" id="GO:0006886">
    <property type="term" value="P:intracellular protein transport"/>
    <property type="evidence" value="ECO:0007669"/>
    <property type="project" value="InterPro"/>
</dbReference>
<evidence type="ECO:0000259" key="4">
    <source>
        <dbReference type="Pfam" id="PF04841"/>
    </source>
</evidence>
<dbReference type="Proteomes" id="UP000286045">
    <property type="component" value="Unassembled WGS sequence"/>
</dbReference>
<keyword evidence="6" id="KW-1185">Reference proteome</keyword>
<dbReference type="PANTHER" id="PTHR12811">
    <property type="entry name" value="VACUOLAR PROTEIN SORTING VPS16"/>
    <property type="match status" value="1"/>
</dbReference>
<evidence type="ECO:0000313" key="6">
    <source>
        <dbReference type="Proteomes" id="UP000286045"/>
    </source>
</evidence>
<feature type="domain" description="Vps16 N-terminal" evidence="4">
    <location>
        <begin position="80"/>
        <end position="441"/>
    </location>
</feature>
<feature type="domain" description="Vps16 C-terminal" evidence="3">
    <location>
        <begin position="534"/>
        <end position="834"/>
    </location>
</feature>
<dbReference type="GO" id="GO:0003779">
    <property type="term" value="F:actin binding"/>
    <property type="evidence" value="ECO:0007669"/>
    <property type="project" value="TreeGrafter"/>
</dbReference>
<dbReference type="InterPro" id="IPR038132">
    <property type="entry name" value="Vps16_C_sf"/>
</dbReference>
<reference evidence="5 6" key="1">
    <citation type="submission" date="2018-12" db="EMBL/GenBank/DDBJ databases">
        <title>Draft genome sequence of Xylaria grammica IHI A82.</title>
        <authorList>
            <person name="Buettner E."/>
            <person name="Kellner H."/>
        </authorList>
    </citation>
    <scope>NUCLEOTIDE SEQUENCE [LARGE SCALE GENOMIC DNA]</scope>
    <source>
        <strain evidence="5 6">IHI A82</strain>
    </source>
</reference>
<evidence type="ECO:0000259" key="3">
    <source>
        <dbReference type="Pfam" id="PF04840"/>
    </source>
</evidence>
<dbReference type="InterPro" id="IPR015943">
    <property type="entry name" value="WD40/YVTN_repeat-like_dom_sf"/>
</dbReference>
<dbReference type="GO" id="GO:0030897">
    <property type="term" value="C:HOPS complex"/>
    <property type="evidence" value="ECO:0007669"/>
    <property type="project" value="TreeGrafter"/>
</dbReference>
<name>A0A439D0F7_9PEZI</name>
<comment type="similarity">
    <text evidence="1 2">Belongs to the VPS16 family.</text>
</comment>
<evidence type="ECO:0000313" key="5">
    <source>
        <dbReference type="EMBL" id="RWA07900.1"/>
    </source>
</evidence>
<dbReference type="SUPFAM" id="SSF50978">
    <property type="entry name" value="WD40 repeat-like"/>
    <property type="match status" value="1"/>
</dbReference>
<dbReference type="EMBL" id="RYZI01000230">
    <property type="protein sequence ID" value="RWA07900.1"/>
    <property type="molecule type" value="Genomic_DNA"/>
</dbReference>
<dbReference type="InterPro" id="IPR036322">
    <property type="entry name" value="WD40_repeat_dom_sf"/>
</dbReference>
<organism evidence="5 6">
    <name type="scientific">Xylaria grammica</name>
    <dbReference type="NCBI Taxonomy" id="363999"/>
    <lineage>
        <taxon>Eukaryota</taxon>
        <taxon>Fungi</taxon>
        <taxon>Dikarya</taxon>
        <taxon>Ascomycota</taxon>
        <taxon>Pezizomycotina</taxon>
        <taxon>Sordariomycetes</taxon>
        <taxon>Xylariomycetidae</taxon>
        <taxon>Xylariales</taxon>
        <taxon>Xylariaceae</taxon>
        <taxon>Xylaria</taxon>
    </lineage>
</organism>
<gene>
    <name evidence="5" type="ORF">EKO27_g7209</name>
</gene>
<sequence>MEATNPTAGWEKVGDRFYRKTQLYTAVFDQDLDLDNYIVAGAPYGGAVGEIASNLHYEPFPFEGERHASLGPFSYTYWNAICRDETRIVTYRPNQPARPSIDIYSCAGKLLKSISWDRGSVKGLGWSEDEKLLVVSYDGTVRCYYDLQGEFTQFSLGREAEDFGVNSCRFYDHGMVVLLTNNALVSVSSYDEPRPKLLATPPEGEIHSWSIISPRFTLSRSVEVLLSIGKTVYVVDATDCEDRFLDIGPFTHISASPNGKFAALYAADGKAHVITSDFQDRLSEYDSRSQITPKYLQWCGNDAVVIAWEDEVNVVGPNSAVASFVYEGRVHVIADHDGVRLLTNDVCDFIQKVPDVTDEVFRYGTESPASVLLDAVEQLENQSPKADDNIQLIRSNLVEAVDTCVTAAGHEFSVHWQKQLLKAASFGKSVLDIYNSDDFVDMCETLRVLNAVRYYEIGLPLSYEQYHRLTPEGLIQRLINRHEYLLALNVAGYLHLPTDRIYVHWASAKVRTGAEDDSTICRIVVEKLAGKPGISFETIARAAYDEGRGRLATELLNHEPRAGRQVPLLLSMEEDEIALDKAIESGDSDLIFFVLLQLKKKLPLASFFRVINVRPAATALVESSAMLEGDNALLKDLYYQDDRRVDGAGVFIHEALQQSDARTSGDKLALAAKLLSDSRENNFELIALKEATTLLRTQEALGRDLTDSFKGLSVNETLYKLIHLGYSNKAKRIQSEFKVPEKVAWWIRLRALVAKRDWNEIEEIAKGRKSPIGWEAGNARLAAVFIPKCTNLEPGVAVTMYEKCGMRVKAAEEAVKARDADAWMRLLEAAGKNTSEGREIERLGGQVFKK</sequence>
<dbReference type="Gene3D" id="1.10.150.780">
    <property type="entry name" value="Vps16, C-terminal region"/>
    <property type="match status" value="1"/>
</dbReference>
<dbReference type="GO" id="GO:0005768">
    <property type="term" value="C:endosome"/>
    <property type="evidence" value="ECO:0007669"/>
    <property type="project" value="UniProtKB-ARBA"/>
</dbReference>
<dbReference type="PANTHER" id="PTHR12811:SF0">
    <property type="entry name" value="VACUOLAR PROTEIN SORTING-ASSOCIATED PROTEIN 16 HOMOLOG"/>
    <property type="match status" value="1"/>
</dbReference>
<evidence type="ECO:0000256" key="1">
    <source>
        <dbReference type="ARBA" id="ARBA00009250"/>
    </source>
</evidence>
<accession>A0A439D0F7</accession>
<proteinExistence type="inferred from homology"/>
<dbReference type="GO" id="GO:0016197">
    <property type="term" value="P:endosomal transport"/>
    <property type="evidence" value="ECO:0007669"/>
    <property type="project" value="TreeGrafter"/>
</dbReference>
<evidence type="ECO:0000256" key="2">
    <source>
        <dbReference type="PIRNR" id="PIRNR007949"/>
    </source>
</evidence>
<dbReference type="Gene3D" id="2.130.10.10">
    <property type="entry name" value="YVTN repeat-like/Quinoprotein amine dehydrogenase"/>
    <property type="match status" value="1"/>
</dbReference>
<dbReference type="STRING" id="363999.A0A439D0F7"/>
<dbReference type="Pfam" id="PF04841">
    <property type="entry name" value="Vps16_N"/>
    <property type="match status" value="1"/>
</dbReference>
<dbReference type="InterPro" id="IPR016534">
    <property type="entry name" value="VPS16"/>
</dbReference>
<dbReference type="Pfam" id="PF04840">
    <property type="entry name" value="Vps16_C"/>
    <property type="match status" value="1"/>
</dbReference>
<dbReference type="InterPro" id="IPR006925">
    <property type="entry name" value="Vps16_C"/>
</dbReference>
<dbReference type="FunFam" id="2.130.10.10:FF:000635">
    <property type="entry name" value="Probable vacuolar protein sorting-associated protein 16 homolog"/>
    <property type="match status" value="1"/>
</dbReference>
<dbReference type="GO" id="GO:0042144">
    <property type="term" value="P:vacuole fusion, non-autophagic"/>
    <property type="evidence" value="ECO:0007669"/>
    <property type="project" value="TreeGrafter"/>
</dbReference>